<dbReference type="GeneID" id="108071640"/>
<feature type="domain" description="SCP" evidence="6">
    <location>
        <begin position="69"/>
        <end position="257"/>
    </location>
</feature>
<name>A0A6P4HQU8_DROKI</name>
<gene>
    <name evidence="8" type="primary">LOC108071640</name>
</gene>
<dbReference type="GO" id="GO:0005576">
    <property type="term" value="C:extracellular region"/>
    <property type="evidence" value="ECO:0007669"/>
    <property type="project" value="UniProtKB-SubCell"/>
</dbReference>
<evidence type="ECO:0000313" key="7">
    <source>
        <dbReference type="Proteomes" id="UP001652661"/>
    </source>
</evidence>
<dbReference type="RefSeq" id="XP_017017920.1">
    <property type="nucleotide sequence ID" value="XM_017162431.3"/>
</dbReference>
<protein>
    <submittedName>
        <fullName evidence="8">Antigen 5 like allergen Cul n 1</fullName>
    </submittedName>
</protein>
<comment type="subcellular location">
    <subcellularLocation>
        <location evidence="1">Secreted</location>
    </subcellularLocation>
</comment>
<dbReference type="InterPro" id="IPR035940">
    <property type="entry name" value="CAP_sf"/>
</dbReference>
<dbReference type="SMART" id="SM00198">
    <property type="entry name" value="SCP"/>
    <property type="match status" value="1"/>
</dbReference>
<evidence type="ECO:0000313" key="8">
    <source>
        <dbReference type="RefSeq" id="XP_017017920.1"/>
    </source>
</evidence>
<proteinExistence type="inferred from homology"/>
<evidence type="ECO:0000256" key="3">
    <source>
        <dbReference type="ARBA" id="ARBA00022525"/>
    </source>
</evidence>
<dbReference type="Pfam" id="PF00188">
    <property type="entry name" value="CAP"/>
    <property type="match status" value="1"/>
</dbReference>
<dbReference type="InterPro" id="IPR034763">
    <property type="entry name" value="P14a_insect"/>
</dbReference>
<sequence length="304" mass="34058">MSTKLIVVGFVVLGVFLQAGFCQDNKTSTPMDYCQSVLCPIHKRHIACNNKGTLSKQCPSNAKVVNLSALHDLILNEHNAYRNLLASGKIKHLPQPERMATLQWHDELEYLATLNVKQCALQYDPCHNTLEFRASGQNLALINITQLAETDDNHTDASLLKLTNHTDHQSLLDLTNHTDENLIKLVIATWWDESANVTGEDVRRFPKGKLEDSAGHFAVMARENNTFVGCAALRFDKSPGQPHFLLACNYASDYICDWPLYKEKSFGCKSGLDLKYPFLCKAGEQYQQPGAAVEETTAKNSFWI</sequence>
<reference evidence="8" key="1">
    <citation type="submission" date="2025-08" db="UniProtKB">
        <authorList>
            <consortium name="RefSeq"/>
        </authorList>
    </citation>
    <scope>IDENTIFICATION</scope>
    <source>
        <strain evidence="8">14028-0561.14</strain>
        <tissue evidence="8">Whole fly</tissue>
    </source>
</reference>
<evidence type="ECO:0000259" key="6">
    <source>
        <dbReference type="SMART" id="SM00198"/>
    </source>
</evidence>
<evidence type="ECO:0000256" key="4">
    <source>
        <dbReference type="ARBA" id="ARBA00022729"/>
    </source>
</evidence>
<dbReference type="PIRSF" id="PIRSF038921">
    <property type="entry name" value="P14a"/>
    <property type="match status" value="1"/>
</dbReference>
<feature type="chain" id="PRO_5028310201" evidence="5">
    <location>
        <begin position="23"/>
        <end position="304"/>
    </location>
</feature>
<dbReference type="Proteomes" id="UP001652661">
    <property type="component" value="Chromosome 3L"/>
</dbReference>
<dbReference type="OrthoDB" id="414826at2759"/>
<evidence type="ECO:0000256" key="1">
    <source>
        <dbReference type="ARBA" id="ARBA00004613"/>
    </source>
</evidence>
<comment type="similarity">
    <text evidence="2">Belongs to the CRISP family.</text>
</comment>
<dbReference type="AlphaFoldDB" id="A0A6P4HQU8"/>
<keyword evidence="4 5" id="KW-0732">Signal</keyword>
<dbReference type="CDD" id="cd05380">
    <property type="entry name" value="CAP_euk"/>
    <property type="match status" value="1"/>
</dbReference>
<dbReference type="SUPFAM" id="SSF55797">
    <property type="entry name" value="PR-1-like"/>
    <property type="match status" value="1"/>
</dbReference>
<feature type="signal peptide" evidence="5">
    <location>
        <begin position="1"/>
        <end position="22"/>
    </location>
</feature>
<evidence type="ECO:0000256" key="5">
    <source>
        <dbReference type="SAM" id="SignalP"/>
    </source>
</evidence>
<dbReference type="InterPro" id="IPR014044">
    <property type="entry name" value="CAP_dom"/>
</dbReference>
<keyword evidence="7" id="KW-1185">Reference proteome</keyword>
<organism evidence="7 8">
    <name type="scientific">Drosophila kikkawai</name>
    <name type="common">Fruit fly</name>
    <dbReference type="NCBI Taxonomy" id="30033"/>
    <lineage>
        <taxon>Eukaryota</taxon>
        <taxon>Metazoa</taxon>
        <taxon>Ecdysozoa</taxon>
        <taxon>Arthropoda</taxon>
        <taxon>Hexapoda</taxon>
        <taxon>Insecta</taxon>
        <taxon>Pterygota</taxon>
        <taxon>Neoptera</taxon>
        <taxon>Endopterygota</taxon>
        <taxon>Diptera</taxon>
        <taxon>Brachycera</taxon>
        <taxon>Muscomorpha</taxon>
        <taxon>Ephydroidea</taxon>
        <taxon>Drosophilidae</taxon>
        <taxon>Drosophila</taxon>
        <taxon>Sophophora</taxon>
    </lineage>
</organism>
<accession>A0A6P4HQU8</accession>
<dbReference type="OMA" id="TLNVKQC"/>
<keyword evidence="3" id="KW-0964">Secreted</keyword>
<evidence type="ECO:0000256" key="2">
    <source>
        <dbReference type="ARBA" id="ARBA00009923"/>
    </source>
</evidence>
<dbReference type="Gene3D" id="3.40.33.10">
    <property type="entry name" value="CAP"/>
    <property type="match status" value="1"/>
</dbReference>